<dbReference type="EMBL" id="JANFYT010000015">
    <property type="protein sequence ID" value="MCQ4814470.1"/>
    <property type="molecule type" value="Genomic_DNA"/>
</dbReference>
<feature type="binding site" evidence="7">
    <location>
        <position position="514"/>
    </location>
    <ligand>
        <name>substrate</name>
    </ligand>
</feature>
<comment type="caution">
    <text evidence="7">Lacks conserved residue(s) required for the propagation of feature annotation.</text>
</comment>
<evidence type="ECO:0000259" key="10">
    <source>
        <dbReference type="PROSITE" id="PS51671"/>
    </source>
</evidence>
<evidence type="ECO:0000256" key="5">
    <source>
        <dbReference type="ARBA" id="ARBA00023239"/>
    </source>
</evidence>
<dbReference type="Pfam" id="PF01202">
    <property type="entry name" value="SKI"/>
    <property type="match status" value="1"/>
</dbReference>
<evidence type="ECO:0000256" key="1">
    <source>
        <dbReference type="ARBA" id="ARBA00004741"/>
    </source>
</evidence>
<keyword evidence="4" id="KW-0584">Phenylalanine biosynthesis</keyword>
<dbReference type="Gene3D" id="3.30.70.260">
    <property type="match status" value="1"/>
</dbReference>
<dbReference type="InterPro" id="IPR036263">
    <property type="entry name" value="Chorismate_II_sf"/>
</dbReference>
<dbReference type="GO" id="GO:0005737">
    <property type="term" value="C:cytoplasm"/>
    <property type="evidence" value="ECO:0007669"/>
    <property type="project" value="UniProtKB-SubCell"/>
</dbReference>
<proteinExistence type="inferred from homology"/>
<dbReference type="Gene3D" id="3.40.190.10">
    <property type="entry name" value="Periplasmic binding protein-like II"/>
    <property type="match status" value="2"/>
</dbReference>
<dbReference type="CDD" id="cd00464">
    <property type="entry name" value="SK"/>
    <property type="match status" value="1"/>
</dbReference>
<dbReference type="SUPFAM" id="SSF48600">
    <property type="entry name" value="Chorismate mutase II"/>
    <property type="match status" value="1"/>
</dbReference>
<dbReference type="GO" id="GO:0000287">
    <property type="term" value="F:magnesium ion binding"/>
    <property type="evidence" value="ECO:0007669"/>
    <property type="project" value="UniProtKB-UniRule"/>
</dbReference>
<dbReference type="InterPro" id="IPR002701">
    <property type="entry name" value="CM_II_prokaryot"/>
</dbReference>
<dbReference type="AlphaFoldDB" id="A0AAW5K0W8"/>
<keyword evidence="7" id="KW-0418">Kinase</keyword>
<comment type="function">
    <text evidence="7">Catalyzes the specific phosphorylation of the 3-hydroxyl group of shikimic acid using ATP as a cosubstrate.</text>
</comment>
<keyword evidence="7" id="KW-0460">Magnesium</keyword>
<feature type="binding site" evidence="7">
    <location>
        <position position="497"/>
    </location>
    <ligand>
        <name>ATP</name>
        <dbReference type="ChEBI" id="CHEBI:30616"/>
    </ligand>
</feature>
<dbReference type="GO" id="GO:0009094">
    <property type="term" value="P:L-phenylalanine biosynthetic process"/>
    <property type="evidence" value="ECO:0007669"/>
    <property type="project" value="UniProtKB-KW"/>
</dbReference>
<feature type="binding site" evidence="7">
    <location>
        <position position="460"/>
    </location>
    <ligand>
        <name>substrate</name>
    </ligand>
</feature>
<comment type="pathway">
    <text evidence="1">Amino-acid biosynthesis; L-phenylalanine biosynthesis; phenylpyruvate from prephenate: step 1/1.</text>
</comment>
<dbReference type="GO" id="GO:0005524">
    <property type="term" value="F:ATP binding"/>
    <property type="evidence" value="ECO:0007669"/>
    <property type="project" value="UniProtKB-UniRule"/>
</dbReference>
<feature type="binding site" evidence="7">
    <location>
        <begin position="392"/>
        <end position="397"/>
    </location>
    <ligand>
        <name>ATP</name>
        <dbReference type="ChEBI" id="CHEBI:30616"/>
    </ligand>
</feature>
<dbReference type="SMART" id="SM00830">
    <property type="entry name" value="CM_2"/>
    <property type="match status" value="1"/>
</dbReference>
<comment type="caution">
    <text evidence="11">The sequence shown here is derived from an EMBL/GenBank/DDBJ whole genome shotgun (WGS) entry which is preliminary data.</text>
</comment>
<keyword evidence="3 7" id="KW-0057">Aromatic amino acid biosynthesis</keyword>
<keyword evidence="7" id="KW-0963">Cytoplasm</keyword>
<dbReference type="GO" id="GO:0004664">
    <property type="term" value="F:prephenate dehydratase activity"/>
    <property type="evidence" value="ECO:0007669"/>
    <property type="project" value="UniProtKB-EC"/>
</dbReference>
<sequence length="553" mass="61241">MMMLKEYREEIRELDEKILALIERRLEAARAIAEYKMDRNIPITDAAQEESVIDHVVSLAKREDDIPYIRRFWRMMLENSRAVQHKVVTGDNITGLWLREMIRAAARRKENPQVIYRGCEGSRGHEAAEAYFGGEARFGNAATYEKVCRSVKNGTADYAVLPLESNTAGAMAGVRELINKYGLCIAGEQNVRLDDCLAAPRGADIGEIREIYAHEQVLARCTAFLEDHPEIKAVPSLSSAKCVRKVAEEGSPRGAVITSGFAAEMSGLEVIAPYISDNPGSCTRFVILSNKFEISPGCNKVSIAFTVRHRAGALQRVLGVFADYHLNLSKIESVPVGGADFEYLFFADFAGDLAQANTQKALALVEQECDSLRVLGNYKSKRRNIVLVGMPGSGKNAVGKALALQIGMDYYDTDALIEEREGMSTTEIFAKKGEKYFRDAETEIAKEVSCLGGAVISTGGGTMMRQENARALRRTGYVFFVNRPVEEILASVDLSNRPLLAGDPKHIFKLYTDRLPTYREVSDYEVRNDGELSQAVNMLDSIIELLKGGYRVA</sequence>
<comment type="similarity">
    <text evidence="7">Belongs to the shikimate kinase family.</text>
</comment>
<dbReference type="InterPro" id="IPR000623">
    <property type="entry name" value="Shikimate_kinase/TSH1"/>
</dbReference>
<dbReference type="PROSITE" id="PS51168">
    <property type="entry name" value="CHORISMATE_MUT_2"/>
    <property type="match status" value="1"/>
</dbReference>
<keyword evidence="7" id="KW-0479">Metal-binding</keyword>
<keyword evidence="7" id="KW-0067">ATP-binding</keyword>
<dbReference type="RefSeq" id="WP_034442344.1">
    <property type="nucleotide sequence ID" value="NZ_CABKQM010000006.1"/>
</dbReference>
<dbReference type="Gene3D" id="3.40.50.300">
    <property type="entry name" value="P-loop containing nucleotide triphosphate hydrolases"/>
    <property type="match status" value="1"/>
</dbReference>
<comment type="catalytic activity">
    <reaction evidence="6">
        <text>prephenate + H(+) = 3-phenylpyruvate + CO2 + H2O</text>
        <dbReference type="Rhea" id="RHEA:21648"/>
        <dbReference type="ChEBI" id="CHEBI:15377"/>
        <dbReference type="ChEBI" id="CHEBI:15378"/>
        <dbReference type="ChEBI" id="CHEBI:16526"/>
        <dbReference type="ChEBI" id="CHEBI:18005"/>
        <dbReference type="ChEBI" id="CHEBI:29934"/>
        <dbReference type="EC" id="4.2.1.51"/>
    </reaction>
</comment>
<comment type="catalytic activity">
    <reaction evidence="7">
        <text>shikimate + ATP = 3-phosphoshikimate + ADP + H(+)</text>
        <dbReference type="Rhea" id="RHEA:13121"/>
        <dbReference type="ChEBI" id="CHEBI:15378"/>
        <dbReference type="ChEBI" id="CHEBI:30616"/>
        <dbReference type="ChEBI" id="CHEBI:36208"/>
        <dbReference type="ChEBI" id="CHEBI:145989"/>
        <dbReference type="ChEBI" id="CHEBI:456216"/>
        <dbReference type="EC" id="2.7.1.71"/>
    </reaction>
</comment>
<reference evidence="11 12" key="1">
    <citation type="submission" date="2022-06" db="EMBL/GenBank/DDBJ databases">
        <title>Isolation of gut microbiota from human fecal samples.</title>
        <authorList>
            <person name="Pamer E.G."/>
            <person name="Barat B."/>
            <person name="Waligurski E."/>
            <person name="Medina S."/>
            <person name="Paddock L."/>
            <person name="Mostad J."/>
        </authorList>
    </citation>
    <scope>NUCLEOTIDE SEQUENCE [LARGE SCALE GENOMIC DNA]</scope>
    <source>
        <strain evidence="11 12">DFI.9.90</strain>
    </source>
</reference>
<evidence type="ECO:0000256" key="2">
    <source>
        <dbReference type="ARBA" id="ARBA00022605"/>
    </source>
</evidence>
<organism evidence="11 12">
    <name type="scientific">Cloacibacillus evryensis</name>
    <dbReference type="NCBI Taxonomy" id="508460"/>
    <lineage>
        <taxon>Bacteria</taxon>
        <taxon>Thermotogati</taxon>
        <taxon>Synergistota</taxon>
        <taxon>Synergistia</taxon>
        <taxon>Synergistales</taxon>
        <taxon>Synergistaceae</taxon>
        <taxon>Cloacibacillus</taxon>
    </lineage>
</organism>
<feature type="domain" description="ACT" evidence="10">
    <location>
        <begin position="302"/>
        <end position="379"/>
    </location>
</feature>
<dbReference type="GO" id="GO:0004106">
    <property type="term" value="F:chorismate mutase activity"/>
    <property type="evidence" value="ECO:0007669"/>
    <property type="project" value="InterPro"/>
</dbReference>
<gene>
    <name evidence="7" type="primary">aroK</name>
    <name evidence="11" type="ORF">NE630_08530</name>
</gene>
<evidence type="ECO:0000256" key="7">
    <source>
        <dbReference type="HAMAP-Rule" id="MF_00109"/>
    </source>
</evidence>
<dbReference type="InterPro" id="IPR002912">
    <property type="entry name" value="ACT_dom"/>
</dbReference>
<dbReference type="SUPFAM" id="SSF52540">
    <property type="entry name" value="P-loop containing nucleoside triphosphate hydrolases"/>
    <property type="match status" value="1"/>
</dbReference>
<name>A0AAW5K0W8_9BACT</name>
<keyword evidence="7" id="KW-0547">Nucleotide-binding</keyword>
<dbReference type="InterPro" id="IPR027417">
    <property type="entry name" value="P-loop_NTPase"/>
</dbReference>
<keyword evidence="5" id="KW-0456">Lyase</keyword>
<dbReference type="PANTHER" id="PTHR21022:SF19">
    <property type="entry name" value="PREPHENATE DEHYDRATASE-RELATED"/>
    <property type="match status" value="1"/>
</dbReference>
<dbReference type="InterPro" id="IPR045865">
    <property type="entry name" value="ACT-like_dom_sf"/>
</dbReference>
<protein>
    <recommendedName>
        <fullName evidence="7">Shikimate kinase</fullName>
        <shortName evidence="7">SK</shortName>
        <ecNumber evidence="7">2.7.1.71</ecNumber>
    </recommendedName>
</protein>
<comment type="subunit">
    <text evidence="7">Monomer.</text>
</comment>
<dbReference type="EC" id="2.7.1.71" evidence="7"/>
<feature type="domain" description="Chorismate mutase" evidence="8">
    <location>
        <begin position="1"/>
        <end position="88"/>
    </location>
</feature>
<keyword evidence="2 7" id="KW-0028">Amino-acid biosynthesis</keyword>
<comment type="pathway">
    <text evidence="7">Metabolic intermediate biosynthesis; chorismate biosynthesis; chorismate from D-erythrose 4-phosphate and phosphoenolpyruvate: step 5/7.</text>
</comment>
<keyword evidence="11" id="KW-0413">Isomerase</keyword>
<feature type="domain" description="Prephenate dehydratase" evidence="9">
    <location>
        <begin position="113"/>
        <end position="290"/>
    </location>
</feature>
<feature type="binding site" evidence="7">
    <location>
        <position position="438"/>
    </location>
    <ligand>
        <name>substrate</name>
    </ligand>
</feature>
<dbReference type="HAMAP" id="MF_00109">
    <property type="entry name" value="Shikimate_kinase"/>
    <property type="match status" value="1"/>
</dbReference>
<feature type="binding site" evidence="7">
    <location>
        <position position="414"/>
    </location>
    <ligand>
        <name>substrate</name>
    </ligand>
</feature>
<evidence type="ECO:0000313" key="12">
    <source>
        <dbReference type="Proteomes" id="UP001205919"/>
    </source>
</evidence>
<evidence type="ECO:0000256" key="4">
    <source>
        <dbReference type="ARBA" id="ARBA00023222"/>
    </source>
</evidence>
<dbReference type="InterPro" id="IPR031322">
    <property type="entry name" value="Shikimate/glucono_kinase"/>
</dbReference>
<dbReference type="InterPro" id="IPR036979">
    <property type="entry name" value="CM_dom_sf"/>
</dbReference>
<dbReference type="GO" id="GO:0004765">
    <property type="term" value="F:shikimate kinase activity"/>
    <property type="evidence" value="ECO:0007669"/>
    <property type="project" value="UniProtKB-UniRule"/>
</dbReference>
<comment type="cofactor">
    <cofactor evidence="7">
        <name>Mg(2+)</name>
        <dbReference type="ChEBI" id="CHEBI:18420"/>
    </cofactor>
    <text evidence="7">Binds 1 Mg(2+) ion per subunit.</text>
</comment>
<dbReference type="GO" id="GO:0009423">
    <property type="term" value="P:chorismate biosynthetic process"/>
    <property type="evidence" value="ECO:0007669"/>
    <property type="project" value="UniProtKB-UniRule"/>
</dbReference>
<dbReference type="SUPFAM" id="SSF55021">
    <property type="entry name" value="ACT-like"/>
    <property type="match status" value="1"/>
</dbReference>
<evidence type="ECO:0000256" key="3">
    <source>
        <dbReference type="ARBA" id="ARBA00023141"/>
    </source>
</evidence>
<dbReference type="Pfam" id="PF01817">
    <property type="entry name" value="CM_2"/>
    <property type="match status" value="1"/>
</dbReference>
<keyword evidence="7" id="KW-0808">Transferase</keyword>
<dbReference type="SUPFAM" id="SSF53850">
    <property type="entry name" value="Periplasmic binding protein-like II"/>
    <property type="match status" value="1"/>
</dbReference>
<dbReference type="CDD" id="cd04905">
    <property type="entry name" value="ACT_CM-PDT"/>
    <property type="match status" value="1"/>
</dbReference>
<dbReference type="GeneID" id="95755837"/>
<keyword evidence="12" id="KW-1185">Reference proteome</keyword>
<evidence type="ECO:0000259" key="8">
    <source>
        <dbReference type="PROSITE" id="PS51168"/>
    </source>
</evidence>
<dbReference type="Proteomes" id="UP001205919">
    <property type="component" value="Unassembled WGS sequence"/>
</dbReference>
<dbReference type="Pfam" id="PF00800">
    <property type="entry name" value="PDT"/>
    <property type="match status" value="1"/>
</dbReference>
<dbReference type="CDD" id="cd13631">
    <property type="entry name" value="PBP2_Ct-PDT_like"/>
    <property type="match status" value="1"/>
</dbReference>
<dbReference type="InterPro" id="IPR001086">
    <property type="entry name" value="Preph_deHydtase"/>
</dbReference>
<dbReference type="PROSITE" id="PS51671">
    <property type="entry name" value="ACT"/>
    <property type="match status" value="1"/>
</dbReference>
<dbReference type="PROSITE" id="PS51171">
    <property type="entry name" value="PREPHENATE_DEHYDR_3"/>
    <property type="match status" value="1"/>
</dbReference>
<evidence type="ECO:0000313" key="11">
    <source>
        <dbReference type="EMBL" id="MCQ4814470.1"/>
    </source>
</evidence>
<evidence type="ECO:0000256" key="6">
    <source>
        <dbReference type="ARBA" id="ARBA00047848"/>
    </source>
</evidence>
<dbReference type="PRINTS" id="PR01100">
    <property type="entry name" value="SHIKIMTKNASE"/>
</dbReference>
<dbReference type="PANTHER" id="PTHR21022">
    <property type="entry name" value="PREPHENATE DEHYDRATASE P PROTEIN"/>
    <property type="match status" value="1"/>
</dbReference>
<accession>A0AAW5K0W8</accession>
<evidence type="ECO:0000259" key="9">
    <source>
        <dbReference type="PROSITE" id="PS51171"/>
    </source>
</evidence>
<comment type="subcellular location">
    <subcellularLocation>
        <location evidence="7">Cytoplasm</location>
    </subcellularLocation>
</comment>
<dbReference type="Gene3D" id="1.20.59.10">
    <property type="entry name" value="Chorismate mutase"/>
    <property type="match status" value="1"/>
</dbReference>